<sequence>MESPILSIPVEILIRIFESCDGFPQVVALASACKHTQTVWVTNSPKLIWIVGRSQIRSFDDALMAVRATAIVLKAYQAGALPPAVVAINSLSGKSKLPDLAELKEVLNMQHLVRCIEYIFLNSKFHKRYETNLFPYIRRDRNPAARQGFPYYLKENILGAENAKIDSFRDGFFRAMYRLLLAGAVLARPYMAPLFQAREEGNARFFFIWADRHYYWSEEMDQVDETDTSPKEVDFDYVRQFPVYNFDVPDWSKIGQWRNREYETCFGPLASWIIEDGRMREQNEP</sequence>
<evidence type="ECO:0000313" key="2">
    <source>
        <dbReference type="Proteomes" id="UP000241818"/>
    </source>
</evidence>
<dbReference type="RefSeq" id="XP_024719327.1">
    <property type="nucleotide sequence ID" value="XM_024868301.1"/>
</dbReference>
<dbReference type="GeneID" id="36576382"/>
<gene>
    <name evidence="1" type="ORF">M430DRAFT_52490</name>
</gene>
<evidence type="ECO:0000313" key="1">
    <source>
        <dbReference type="EMBL" id="PSS13336.1"/>
    </source>
</evidence>
<evidence type="ECO:0008006" key="3">
    <source>
        <dbReference type="Google" id="ProtNLM"/>
    </source>
</evidence>
<keyword evidence="2" id="KW-1185">Reference proteome</keyword>
<protein>
    <recommendedName>
        <fullName evidence="3">F-box domain-containing protein</fullName>
    </recommendedName>
</protein>
<dbReference type="Proteomes" id="UP000241818">
    <property type="component" value="Unassembled WGS sequence"/>
</dbReference>
<reference evidence="1 2" key="1">
    <citation type="journal article" date="2018" name="New Phytol.">
        <title>Comparative genomics and transcriptomics depict ericoid mycorrhizal fungi as versatile saprotrophs and plant mutualists.</title>
        <authorList>
            <person name="Martino E."/>
            <person name="Morin E."/>
            <person name="Grelet G.A."/>
            <person name="Kuo A."/>
            <person name="Kohler A."/>
            <person name="Daghino S."/>
            <person name="Barry K.W."/>
            <person name="Cichocki N."/>
            <person name="Clum A."/>
            <person name="Dockter R.B."/>
            <person name="Hainaut M."/>
            <person name="Kuo R.C."/>
            <person name="LaButti K."/>
            <person name="Lindahl B.D."/>
            <person name="Lindquist E.A."/>
            <person name="Lipzen A."/>
            <person name="Khouja H.R."/>
            <person name="Magnuson J."/>
            <person name="Murat C."/>
            <person name="Ohm R.A."/>
            <person name="Singer S.W."/>
            <person name="Spatafora J.W."/>
            <person name="Wang M."/>
            <person name="Veneault-Fourrey C."/>
            <person name="Henrissat B."/>
            <person name="Grigoriev I.V."/>
            <person name="Martin F.M."/>
            <person name="Perotto S."/>
        </authorList>
    </citation>
    <scope>NUCLEOTIDE SEQUENCE [LARGE SCALE GENOMIC DNA]</scope>
    <source>
        <strain evidence="1 2">ATCC 22711</strain>
    </source>
</reference>
<dbReference type="STRING" id="857342.A0A2T3AXD0"/>
<accession>A0A2T3AXD0</accession>
<name>A0A2T3AXD0_AMORE</name>
<dbReference type="InParanoid" id="A0A2T3AXD0"/>
<organism evidence="1 2">
    <name type="scientific">Amorphotheca resinae ATCC 22711</name>
    <dbReference type="NCBI Taxonomy" id="857342"/>
    <lineage>
        <taxon>Eukaryota</taxon>
        <taxon>Fungi</taxon>
        <taxon>Dikarya</taxon>
        <taxon>Ascomycota</taxon>
        <taxon>Pezizomycotina</taxon>
        <taxon>Leotiomycetes</taxon>
        <taxon>Helotiales</taxon>
        <taxon>Amorphothecaceae</taxon>
        <taxon>Amorphotheca</taxon>
    </lineage>
</organism>
<dbReference type="OrthoDB" id="5280464at2759"/>
<dbReference type="AlphaFoldDB" id="A0A2T3AXD0"/>
<proteinExistence type="predicted"/>
<dbReference type="EMBL" id="KZ679014">
    <property type="protein sequence ID" value="PSS13336.1"/>
    <property type="molecule type" value="Genomic_DNA"/>
</dbReference>